<evidence type="ECO:0000313" key="3">
    <source>
        <dbReference type="Proteomes" id="UP000007875"/>
    </source>
</evidence>
<dbReference type="AlphaFoldDB" id="H2YJ31"/>
<organism evidence="2 3">
    <name type="scientific">Ciona savignyi</name>
    <name type="common">Pacific transparent sea squirt</name>
    <dbReference type="NCBI Taxonomy" id="51511"/>
    <lineage>
        <taxon>Eukaryota</taxon>
        <taxon>Metazoa</taxon>
        <taxon>Chordata</taxon>
        <taxon>Tunicata</taxon>
        <taxon>Ascidiacea</taxon>
        <taxon>Phlebobranchia</taxon>
        <taxon>Cionidae</taxon>
        <taxon>Ciona</taxon>
    </lineage>
</organism>
<reference evidence="2" key="2">
    <citation type="submission" date="2025-08" db="UniProtKB">
        <authorList>
            <consortium name="Ensembl"/>
        </authorList>
    </citation>
    <scope>IDENTIFICATION</scope>
</reference>
<name>H2YJ31_CIOSA</name>
<dbReference type="InterPro" id="IPR011706">
    <property type="entry name" value="Cu-oxidase_C"/>
</dbReference>
<dbReference type="Gene3D" id="2.60.40.420">
    <property type="entry name" value="Cupredoxins - blue copper proteins"/>
    <property type="match status" value="1"/>
</dbReference>
<evidence type="ECO:0000259" key="1">
    <source>
        <dbReference type="Pfam" id="PF07731"/>
    </source>
</evidence>
<keyword evidence="3" id="KW-1185">Reference proteome</keyword>
<dbReference type="InterPro" id="IPR008972">
    <property type="entry name" value="Cupredoxin"/>
</dbReference>
<dbReference type="HOGENOM" id="CLU_1900902_0_0_1"/>
<feature type="domain" description="Plastocyanin-like" evidence="1">
    <location>
        <begin position="23"/>
        <end position="74"/>
    </location>
</feature>
<dbReference type="Ensembl" id="ENSCSAVT00000005401.1">
    <property type="protein sequence ID" value="ENSCSAVP00000005330.1"/>
    <property type="gene ID" value="ENSCSAVG00000003179.1"/>
</dbReference>
<dbReference type="InParanoid" id="H2YJ31"/>
<accession>H2YJ31</accession>
<proteinExistence type="predicted"/>
<reference evidence="2" key="3">
    <citation type="submission" date="2025-09" db="UniProtKB">
        <authorList>
            <consortium name="Ensembl"/>
        </authorList>
    </citation>
    <scope>IDENTIFICATION</scope>
</reference>
<reference evidence="3" key="1">
    <citation type="submission" date="2003-08" db="EMBL/GenBank/DDBJ databases">
        <authorList>
            <person name="Birren B."/>
            <person name="Nusbaum C."/>
            <person name="Abebe A."/>
            <person name="Abouelleil A."/>
            <person name="Adekoya E."/>
            <person name="Ait-zahra M."/>
            <person name="Allen N."/>
            <person name="Allen T."/>
            <person name="An P."/>
            <person name="Anderson M."/>
            <person name="Anderson S."/>
            <person name="Arachchi H."/>
            <person name="Armbruster J."/>
            <person name="Bachantsang P."/>
            <person name="Baldwin J."/>
            <person name="Barry A."/>
            <person name="Bayul T."/>
            <person name="Blitshsteyn B."/>
            <person name="Bloom T."/>
            <person name="Blye J."/>
            <person name="Boguslavskiy L."/>
            <person name="Borowsky M."/>
            <person name="Boukhgalter B."/>
            <person name="Brunache A."/>
            <person name="Butler J."/>
            <person name="Calixte N."/>
            <person name="Calvo S."/>
            <person name="Camarata J."/>
            <person name="Campo K."/>
            <person name="Chang J."/>
            <person name="Cheshatsang Y."/>
            <person name="Citroen M."/>
            <person name="Collymore A."/>
            <person name="Considine T."/>
            <person name="Cook A."/>
            <person name="Cooke P."/>
            <person name="Corum B."/>
            <person name="Cuomo C."/>
            <person name="David R."/>
            <person name="Dawoe T."/>
            <person name="Degray S."/>
            <person name="Dodge S."/>
            <person name="Dooley K."/>
            <person name="Dorje P."/>
            <person name="Dorjee K."/>
            <person name="Dorris L."/>
            <person name="Duffey N."/>
            <person name="Dupes A."/>
            <person name="Elkins T."/>
            <person name="Engels R."/>
            <person name="Erickson J."/>
            <person name="Farina A."/>
            <person name="Faro S."/>
            <person name="Ferreira P."/>
            <person name="Fischer H."/>
            <person name="Fitzgerald M."/>
            <person name="Foley K."/>
            <person name="Gage D."/>
            <person name="Galagan J."/>
            <person name="Gearin G."/>
            <person name="Gnerre S."/>
            <person name="Gnirke A."/>
            <person name="Goyette A."/>
            <person name="Graham J."/>
            <person name="Grandbois E."/>
            <person name="Gyaltsen K."/>
            <person name="Hafez N."/>
            <person name="Hagopian D."/>
            <person name="Hagos B."/>
            <person name="Hall J."/>
            <person name="Hatcher B."/>
            <person name="Heller A."/>
            <person name="Higgins H."/>
            <person name="Honan T."/>
            <person name="Horn A."/>
            <person name="Houde N."/>
            <person name="Hughes L."/>
            <person name="Hulme W."/>
            <person name="Husby E."/>
            <person name="Iliev I."/>
            <person name="Jaffe D."/>
            <person name="Jones C."/>
            <person name="Kamal M."/>
            <person name="Kamat A."/>
            <person name="Kamvysselis M."/>
            <person name="Karlsson E."/>
            <person name="Kells C."/>
            <person name="Kieu A."/>
            <person name="Kisner P."/>
            <person name="Kodira C."/>
            <person name="Kulbokas E."/>
            <person name="Labutti K."/>
            <person name="Lama D."/>
            <person name="Landers T."/>
            <person name="Leger J."/>
            <person name="Levine S."/>
            <person name="Lewis D."/>
            <person name="Lewis T."/>
            <person name="Lindblad-toh K."/>
            <person name="Liu X."/>
            <person name="Lokyitsang T."/>
            <person name="Lokyitsang Y."/>
            <person name="Lucien O."/>
            <person name="Lui A."/>
            <person name="Ma L.J."/>
            <person name="Mabbitt R."/>
            <person name="Macdonald J."/>
            <person name="Maclean C."/>
            <person name="Major J."/>
            <person name="Manning J."/>
            <person name="Marabella R."/>
            <person name="Maru K."/>
            <person name="Matthews C."/>
            <person name="Mauceli E."/>
            <person name="Mccarthy M."/>
            <person name="Mcdonough S."/>
            <person name="Mcghee T."/>
            <person name="Meldrim J."/>
            <person name="Meneus L."/>
            <person name="Mesirov J."/>
            <person name="Mihalev A."/>
            <person name="Mihova T."/>
            <person name="Mikkelsen T."/>
            <person name="Mlenga V."/>
            <person name="Moru K."/>
            <person name="Mozes J."/>
            <person name="Mulrain L."/>
            <person name="Munson G."/>
            <person name="Naylor J."/>
            <person name="Newes C."/>
            <person name="Nguyen C."/>
            <person name="Nguyen N."/>
            <person name="Nguyen T."/>
            <person name="Nicol R."/>
            <person name="Nielsen C."/>
            <person name="Nizzari M."/>
            <person name="Norbu C."/>
            <person name="Norbu N."/>
            <person name="O'donnell P."/>
            <person name="Okoawo O."/>
            <person name="O'leary S."/>
            <person name="Omotosho B."/>
            <person name="O'neill K."/>
            <person name="Osman S."/>
            <person name="Parker S."/>
            <person name="Perrin D."/>
            <person name="Phunkhang P."/>
            <person name="Piqani B."/>
            <person name="Purcell S."/>
            <person name="Rachupka T."/>
            <person name="Ramasamy U."/>
            <person name="Rameau R."/>
            <person name="Ray V."/>
            <person name="Raymond C."/>
            <person name="Retta R."/>
            <person name="Richardson S."/>
            <person name="Rise C."/>
            <person name="Rodriguez J."/>
            <person name="Rogers J."/>
            <person name="Rogov P."/>
            <person name="Rutman M."/>
            <person name="Schupbach R."/>
            <person name="Seaman C."/>
            <person name="Settipalli S."/>
            <person name="Sharpe T."/>
            <person name="Sheridan J."/>
            <person name="Sherpa N."/>
            <person name="Shi J."/>
            <person name="Smirnov S."/>
            <person name="Smith C."/>
            <person name="Sougnez C."/>
            <person name="Spencer B."/>
            <person name="Stalker J."/>
            <person name="Stange-thomann N."/>
            <person name="Stavropoulos S."/>
            <person name="Stetson K."/>
            <person name="Stone C."/>
            <person name="Stone S."/>
            <person name="Stubbs M."/>
            <person name="Talamas J."/>
            <person name="Tchuinga P."/>
            <person name="Tenzing P."/>
            <person name="Tesfaye S."/>
            <person name="Theodore J."/>
            <person name="Thoulutsang Y."/>
            <person name="Topham K."/>
            <person name="Towey S."/>
            <person name="Tsamla T."/>
            <person name="Tsomo N."/>
            <person name="Vallee D."/>
            <person name="Vassiliev H."/>
            <person name="Venkataraman V."/>
            <person name="Vinson J."/>
            <person name="Vo A."/>
            <person name="Wade C."/>
            <person name="Wang S."/>
            <person name="Wangchuk T."/>
            <person name="Wangdi T."/>
            <person name="Whittaker C."/>
            <person name="Wilkinson J."/>
            <person name="Wu Y."/>
            <person name="Wyman D."/>
            <person name="Yadav S."/>
            <person name="Yang S."/>
            <person name="Yang X."/>
            <person name="Yeager S."/>
            <person name="Yee E."/>
            <person name="Young G."/>
            <person name="Zainoun J."/>
            <person name="Zembeck L."/>
            <person name="Zimmer A."/>
            <person name="Zody M."/>
            <person name="Lander E."/>
        </authorList>
    </citation>
    <scope>NUCLEOTIDE SEQUENCE [LARGE SCALE GENOMIC DNA]</scope>
</reference>
<sequence length="134" mass="15834">MNISEDKIKSRFVLEVNPSLQLNRESFSKSNYYRYKTKVNSVQEWYLINTDTLDSHPIHIHVNHFQVISYKKYTGGYGVMSKDKHLVMFNQSSEKCYYQNQHYTGHEQYKLPVEPLKYLGHDIRWKEGGPNAVG</sequence>
<dbReference type="GO" id="GO:0016491">
    <property type="term" value="F:oxidoreductase activity"/>
    <property type="evidence" value="ECO:0007669"/>
    <property type="project" value="InterPro"/>
</dbReference>
<dbReference type="SUPFAM" id="SSF49503">
    <property type="entry name" value="Cupredoxins"/>
    <property type="match status" value="1"/>
</dbReference>
<dbReference type="Pfam" id="PF07731">
    <property type="entry name" value="Cu-oxidase_2"/>
    <property type="match status" value="1"/>
</dbReference>
<evidence type="ECO:0000313" key="2">
    <source>
        <dbReference type="Ensembl" id="ENSCSAVP00000005330.1"/>
    </source>
</evidence>
<dbReference type="STRING" id="51511.ENSCSAVP00000005330"/>
<dbReference type="Proteomes" id="UP000007875">
    <property type="component" value="Unassembled WGS sequence"/>
</dbReference>
<protein>
    <recommendedName>
        <fullName evidence="1">Plastocyanin-like domain-containing protein</fullName>
    </recommendedName>
</protein>
<dbReference type="GO" id="GO:0005507">
    <property type="term" value="F:copper ion binding"/>
    <property type="evidence" value="ECO:0007669"/>
    <property type="project" value="InterPro"/>
</dbReference>